<dbReference type="OrthoDB" id="9795565at2"/>
<gene>
    <name evidence="3" type="ORF">DJ013_00450</name>
</gene>
<evidence type="ECO:0000313" key="4">
    <source>
        <dbReference type="Proteomes" id="UP000249873"/>
    </source>
</evidence>
<dbReference type="InterPro" id="IPR027417">
    <property type="entry name" value="P-loop_NTPase"/>
</dbReference>
<evidence type="ECO:0000313" key="3">
    <source>
        <dbReference type="EMBL" id="AWV96742.1"/>
    </source>
</evidence>
<dbReference type="RefSeq" id="WP_111369844.1">
    <property type="nucleotide sequence ID" value="NZ_CP029480.1"/>
</dbReference>
<feature type="coiled-coil region" evidence="1">
    <location>
        <begin position="86"/>
        <end position="113"/>
    </location>
</feature>
<dbReference type="KEGG" id="als:DJ013_00450"/>
<proteinExistence type="predicted"/>
<dbReference type="EMBL" id="CP029480">
    <property type="protein sequence ID" value="AWV96742.1"/>
    <property type="molecule type" value="Genomic_DNA"/>
</dbReference>
<accession>A0A2Z4G6H4</accession>
<name>A0A2Z4G6H4_9BACT</name>
<reference evidence="3 4" key="1">
    <citation type="submission" date="2018-05" db="EMBL/GenBank/DDBJ databases">
        <title>Complete genome sequence of Arcticibacterium luteifluviistationis SM1504T, a cytophagaceae bacterium isolated from Arctic surface seawater.</title>
        <authorList>
            <person name="Li Y."/>
            <person name="Qin Q.-L."/>
        </authorList>
    </citation>
    <scope>NUCLEOTIDE SEQUENCE [LARGE SCALE GENOMIC DNA]</scope>
    <source>
        <strain evidence="3 4">SM1504</strain>
    </source>
</reference>
<dbReference type="PANTHER" id="PTHR32114">
    <property type="entry name" value="ABC TRANSPORTER ABCH.3"/>
    <property type="match status" value="1"/>
</dbReference>
<dbReference type="Proteomes" id="UP000249873">
    <property type="component" value="Chromosome"/>
</dbReference>
<protein>
    <recommendedName>
        <fullName evidence="2">Protein CR006 P-loop domain-containing protein</fullName>
    </recommendedName>
</protein>
<dbReference type="Pfam" id="PF13166">
    <property type="entry name" value="AAA_13"/>
    <property type="match status" value="1"/>
</dbReference>
<feature type="domain" description="Protein CR006 P-loop" evidence="2">
    <location>
        <begin position="10"/>
        <end position="726"/>
    </location>
</feature>
<dbReference type="PANTHER" id="PTHR32114:SF2">
    <property type="entry name" value="ABC TRANSPORTER ABCH.3"/>
    <property type="match status" value="1"/>
</dbReference>
<evidence type="ECO:0000259" key="2">
    <source>
        <dbReference type="Pfam" id="PF13166"/>
    </source>
</evidence>
<keyword evidence="1" id="KW-0175">Coiled coil</keyword>
<keyword evidence="4" id="KW-1185">Reference proteome</keyword>
<evidence type="ECO:0000256" key="1">
    <source>
        <dbReference type="SAM" id="Coils"/>
    </source>
</evidence>
<dbReference type="Gene3D" id="3.40.50.300">
    <property type="entry name" value="P-loop containing nucleotide triphosphate hydrolases"/>
    <property type="match status" value="2"/>
</dbReference>
<dbReference type="AlphaFoldDB" id="A0A2Z4G6H4"/>
<dbReference type="SUPFAM" id="SSF52540">
    <property type="entry name" value="P-loop containing nucleoside triphosphate hydrolases"/>
    <property type="match status" value="1"/>
</dbReference>
<organism evidence="3 4">
    <name type="scientific">Arcticibacterium luteifluviistationis</name>
    <dbReference type="NCBI Taxonomy" id="1784714"/>
    <lineage>
        <taxon>Bacteria</taxon>
        <taxon>Pseudomonadati</taxon>
        <taxon>Bacteroidota</taxon>
        <taxon>Cytophagia</taxon>
        <taxon>Cytophagales</taxon>
        <taxon>Leadbetterellaceae</taxon>
        <taxon>Arcticibacterium</taxon>
    </lineage>
</organism>
<sequence>MITKININKVASYKSQTTLETDKALNLIYGLNGTGKSTLSNYLLKITDEKFKDCSVEGLDENHEILVYNQTFIQENFFESESLKGIFTLSKENKEAETKISSAQKEIGKLDGEKIKKNEELESEKISISQKTENAKSIVWKIKTDYSGGDRVLEFCLEGHKGSKDNLFSHIISLEKFTEKPTKSIDELKNEVQEIMGENAQKYTYVPKITFSSSSIETENIFKKEIVGNENSSVSQLITQLGNSDWVKSGLKYLPDGPLKENKDCPFCQEKTISNELVESIKDYFDASYEADINSIKTSLEEYSESIQQIPNKTEFEANPKFEVFKKDFEIKFSAFNQLVKFNKKKIEEKIKTPSLARTLENSTKSLEEINDVISKMNASILEHNNNIDQKATVKTTIKKTFWEIMRWDYDQTISSFLLDYNTSKAKTDLMNVSIEDYDKKISEQRSIIYEQQKKTVNIDEAVASINNGLIDLGITDFKIENHSDNLYKIVRGENKERVFRSLSEGEKMIISFLYFLEMCRGKQEATDTGKKKIIVIDDPISSLSHIYIFNIGRLIKKEFFGEKETKKDEETGERINIWNYKYEQVFILTHSLYFFYEITETKHEERKETQKLFRLIKNNNGSSFQRMKYEEIQNDYQAYWYIIKDENQPPALIANCMRNVIEYFFNFVEKKDLNNFFNQEPLSSNRFQAFYRYINRESHSLGQNIFDFKEFDYADFKDGFAELFKVAGYEEHHQKMIK</sequence>
<dbReference type="InterPro" id="IPR026866">
    <property type="entry name" value="CR006_AAA"/>
</dbReference>